<sequence>MTPTQILAIALIAVVVVAILAGGWYLVRSHRLRRRFGPEYDRVVAESPGRLAAERELRERERRHAGLHLRDLTPAERERYEQEWRELQARFVDEPARAVVEADALATRLIAERGYPIENRDAGLAVLSVDHARAVSGYRDAHAVSGKAERGEADTEELRMAVVRYRALVADLLGRRKGGVVHA</sequence>
<reference evidence="2 3" key="1">
    <citation type="journal article" date="2013" name="Stand. Genomic Sci.">
        <title>Genomic Encyclopedia of Type Strains, Phase I: The one thousand microbial genomes (KMG-I) project.</title>
        <authorList>
            <person name="Kyrpides N.C."/>
            <person name="Woyke T."/>
            <person name="Eisen J.A."/>
            <person name="Garrity G."/>
            <person name="Lilburn T.G."/>
            <person name="Beck B.J."/>
            <person name="Whitman W.B."/>
            <person name="Hugenholtz P."/>
            <person name="Klenk H.P."/>
        </authorList>
    </citation>
    <scope>NUCLEOTIDE SEQUENCE [LARGE SCALE GENOMIC DNA]</scope>
    <source>
        <strain evidence="2 3">DSM 45044</strain>
    </source>
</reference>
<comment type="caution">
    <text evidence="2">The sequence shown here is derived from an EMBL/GenBank/DDBJ whole genome shotgun (WGS) entry which is preliminary data.</text>
</comment>
<organism evidence="2 3">
    <name type="scientific">Stackebrandtia albiflava</name>
    <dbReference type="NCBI Taxonomy" id="406432"/>
    <lineage>
        <taxon>Bacteria</taxon>
        <taxon>Bacillati</taxon>
        <taxon>Actinomycetota</taxon>
        <taxon>Actinomycetes</taxon>
        <taxon>Glycomycetales</taxon>
        <taxon>Glycomycetaceae</taxon>
        <taxon>Stackebrandtia</taxon>
    </lineage>
</organism>
<evidence type="ECO:0008006" key="4">
    <source>
        <dbReference type="Google" id="ProtNLM"/>
    </source>
</evidence>
<evidence type="ECO:0000313" key="2">
    <source>
        <dbReference type="EMBL" id="TWJ15353.1"/>
    </source>
</evidence>
<keyword evidence="3" id="KW-1185">Reference proteome</keyword>
<evidence type="ECO:0000256" key="1">
    <source>
        <dbReference type="SAM" id="Phobius"/>
    </source>
</evidence>
<keyword evidence="1" id="KW-1133">Transmembrane helix</keyword>
<keyword evidence="1" id="KW-0472">Membrane</keyword>
<dbReference type="AlphaFoldDB" id="A0A562VBU4"/>
<accession>A0A562VBU4</accession>
<proteinExistence type="predicted"/>
<dbReference type="Proteomes" id="UP000321617">
    <property type="component" value="Unassembled WGS sequence"/>
</dbReference>
<name>A0A562VBU4_9ACTN</name>
<keyword evidence="1" id="KW-0812">Transmembrane</keyword>
<evidence type="ECO:0000313" key="3">
    <source>
        <dbReference type="Proteomes" id="UP000321617"/>
    </source>
</evidence>
<dbReference type="EMBL" id="VLLL01000005">
    <property type="protein sequence ID" value="TWJ15353.1"/>
    <property type="molecule type" value="Genomic_DNA"/>
</dbReference>
<gene>
    <name evidence="2" type="ORF">LX16_1054</name>
</gene>
<dbReference type="OrthoDB" id="7502542at2"/>
<protein>
    <recommendedName>
        <fullName evidence="4">Secreted protein</fullName>
    </recommendedName>
</protein>
<feature type="transmembrane region" description="Helical" evidence="1">
    <location>
        <begin position="6"/>
        <end position="27"/>
    </location>
</feature>
<dbReference type="RefSeq" id="WP_147133891.1">
    <property type="nucleotide sequence ID" value="NZ_BAABIJ010000001.1"/>
</dbReference>